<dbReference type="STRING" id="1173061.A0A0J9XH77"/>
<keyword evidence="2" id="KW-0227">DNA damage</keyword>
<name>A0A0J9XH77_GEOCN</name>
<gene>
    <name evidence="8" type="ORF">BN980_GECA16s01209g</name>
</gene>
<dbReference type="Pfam" id="PF21796">
    <property type="entry name" value="Cac1_C"/>
    <property type="match status" value="1"/>
</dbReference>
<reference evidence="8" key="1">
    <citation type="submission" date="2014-03" db="EMBL/GenBank/DDBJ databases">
        <authorList>
            <person name="Casaregola S."/>
        </authorList>
    </citation>
    <scope>NUCLEOTIDE SEQUENCE [LARGE SCALE GENOMIC DNA]</scope>
    <source>
        <strain evidence="8">CLIB 918</strain>
    </source>
</reference>
<evidence type="ECO:0000259" key="6">
    <source>
        <dbReference type="Pfam" id="PF12253"/>
    </source>
</evidence>
<evidence type="ECO:0000256" key="1">
    <source>
        <dbReference type="ARBA" id="ARBA00004123"/>
    </source>
</evidence>
<accession>A0A0J9XH77</accession>
<feature type="domain" description="Chromatin assembly factor 1 subunit Cac1-like C-terminal" evidence="7">
    <location>
        <begin position="626"/>
        <end position="679"/>
    </location>
</feature>
<evidence type="ECO:0000313" key="8">
    <source>
        <dbReference type="EMBL" id="CDO56673.1"/>
    </source>
</evidence>
<keyword evidence="9" id="KW-1185">Reference proteome</keyword>
<feature type="region of interest" description="Disordered" evidence="5">
    <location>
        <begin position="352"/>
        <end position="374"/>
    </location>
</feature>
<feature type="compositionally biased region" description="Acidic residues" evidence="5">
    <location>
        <begin position="478"/>
        <end position="503"/>
    </location>
</feature>
<evidence type="ECO:0000313" key="9">
    <source>
        <dbReference type="Proteomes" id="UP000242525"/>
    </source>
</evidence>
<dbReference type="AlphaFoldDB" id="A0A0J9XH77"/>
<feature type="compositionally biased region" description="Basic and acidic residues" evidence="5">
    <location>
        <begin position="51"/>
        <end position="61"/>
    </location>
</feature>
<feature type="compositionally biased region" description="Basic and acidic residues" evidence="5">
    <location>
        <begin position="164"/>
        <end position="258"/>
    </location>
</feature>
<dbReference type="OrthoDB" id="79480at2759"/>
<dbReference type="InterPro" id="IPR048800">
    <property type="entry name" value="Cac1-like_C"/>
</dbReference>
<feature type="compositionally biased region" description="Low complexity" evidence="5">
    <location>
        <begin position="272"/>
        <end position="297"/>
    </location>
</feature>
<proteinExistence type="predicted"/>
<feature type="compositionally biased region" description="Low complexity" evidence="5">
    <location>
        <begin position="140"/>
        <end position="162"/>
    </location>
</feature>
<comment type="subcellular location">
    <subcellularLocation>
        <location evidence="1">Nucleus</location>
    </subcellularLocation>
</comment>
<keyword evidence="3" id="KW-0234">DNA repair</keyword>
<sequence>MDSFLKNFNTSQKTSATKKSTSNGSNGTSNNDSPSKPAANKSPAAKRKRPSKSDAKQEGSKKKQVKTPSSKSNAPEPVSAPASAAATSSGLPAGIDAQALLSSISGQLSSVDKDMIQILATKMAEEMAAQKLRELLPDVATAPATTTDSTSTTAPATDSAAAKKAKEREQEKQKREEERLKREEEKRQRELKREEEKRQREQKREEEKRQRELKREEEKQKREEERQKREEEKQKREEERLKKEEEKRKQAEEKERKQLRIASFFTVKKKTAPTAVPATTSGDAAGSANSNSTNSSTQTKEEKKLVSDFDATFLPFYLRANVTLCETNSYSKPPEVLTRIQTYLDTILQTNGDGANAEDSAPTEVKPSQDGNTHESLADYLKARRVKRGYKLPYQTRDAIEAFNAGTPADETRLVKILQSLPQKHIAFSENVRPPYVGTFTKPVTRFPRNNPFYRIPAEESGLNYDYDSEIEWTQEDEDGEDLDMEDESDENDDFVTEDDDLDGFVSSDESGAPQRRIMIAGPLTPVTVWNDGSDAARATLAPMAIDVLAYGGNMDSIDPLYDYWTVPKKQPQPLQPPQQVSIAQLRAPSSSSLASATAATASGPTAAQAAGAPAKKMIASADMKPFLTKIRGTEMNQIMLVETLKREFPHYSKEIIRNTIRQVARRVGEKEPNKVWEINQDVWALHAS</sequence>
<dbReference type="PANTHER" id="PTHR15272:SF0">
    <property type="entry name" value="CHROMATIN ASSEMBLY FACTOR 1 SUBUNIT A"/>
    <property type="match status" value="1"/>
</dbReference>
<evidence type="ECO:0000256" key="4">
    <source>
        <dbReference type="ARBA" id="ARBA00023242"/>
    </source>
</evidence>
<dbReference type="GO" id="GO:0006281">
    <property type="term" value="P:DNA repair"/>
    <property type="evidence" value="ECO:0007669"/>
    <property type="project" value="UniProtKB-KW"/>
</dbReference>
<evidence type="ECO:0000256" key="5">
    <source>
        <dbReference type="SAM" id="MobiDB-lite"/>
    </source>
</evidence>
<feature type="region of interest" description="Disordered" evidence="5">
    <location>
        <begin position="1"/>
        <end position="89"/>
    </location>
</feature>
<dbReference type="GO" id="GO:0005634">
    <property type="term" value="C:nucleus"/>
    <property type="evidence" value="ECO:0007669"/>
    <property type="project" value="UniProtKB-SubCell"/>
</dbReference>
<dbReference type="GO" id="GO:0006334">
    <property type="term" value="P:nucleosome assembly"/>
    <property type="evidence" value="ECO:0007669"/>
    <property type="project" value="TreeGrafter"/>
</dbReference>
<keyword evidence="4" id="KW-0539">Nucleus</keyword>
<dbReference type="GO" id="GO:0033186">
    <property type="term" value="C:CAF-1 complex"/>
    <property type="evidence" value="ECO:0007669"/>
    <property type="project" value="TreeGrafter"/>
</dbReference>
<dbReference type="Proteomes" id="UP000242525">
    <property type="component" value="Unassembled WGS sequence"/>
</dbReference>
<feature type="region of interest" description="Disordered" evidence="5">
    <location>
        <begin position="478"/>
        <end position="513"/>
    </location>
</feature>
<organism evidence="8 9">
    <name type="scientific">Geotrichum candidum</name>
    <name type="common">Oospora lactis</name>
    <name type="synonym">Dipodascus geotrichum</name>
    <dbReference type="NCBI Taxonomy" id="1173061"/>
    <lineage>
        <taxon>Eukaryota</taxon>
        <taxon>Fungi</taxon>
        <taxon>Dikarya</taxon>
        <taxon>Ascomycota</taxon>
        <taxon>Saccharomycotina</taxon>
        <taxon>Dipodascomycetes</taxon>
        <taxon>Dipodascales</taxon>
        <taxon>Dipodascaceae</taxon>
        <taxon>Geotrichum</taxon>
    </lineage>
</organism>
<evidence type="ECO:0000256" key="2">
    <source>
        <dbReference type="ARBA" id="ARBA00022763"/>
    </source>
</evidence>
<feature type="region of interest" description="Disordered" evidence="5">
    <location>
        <begin position="140"/>
        <end position="302"/>
    </location>
</feature>
<feature type="compositionally biased region" description="Low complexity" evidence="5">
    <location>
        <begin position="9"/>
        <end position="43"/>
    </location>
</feature>
<dbReference type="Pfam" id="PF12253">
    <property type="entry name" value="CAF1A_dimeriz"/>
    <property type="match status" value="1"/>
</dbReference>
<comment type="caution">
    <text evidence="8">The sequence shown here is derived from an EMBL/GenBank/DDBJ whole genome shotgun (WGS) entry which is preliminary data.</text>
</comment>
<dbReference type="PANTHER" id="PTHR15272">
    <property type="entry name" value="CHROMATIN ASSEMBLY FACTOR 1 SUBUNIT A CAF-1 SUBUNIT A"/>
    <property type="match status" value="1"/>
</dbReference>
<feature type="compositionally biased region" description="Low complexity" evidence="5">
    <location>
        <begin position="72"/>
        <end position="89"/>
    </location>
</feature>
<feature type="domain" description="Chromatin assembly factor 1 subunit A dimerization" evidence="6">
    <location>
        <begin position="424"/>
        <end position="495"/>
    </location>
</feature>
<evidence type="ECO:0000256" key="3">
    <source>
        <dbReference type="ARBA" id="ARBA00023204"/>
    </source>
</evidence>
<evidence type="ECO:0000259" key="7">
    <source>
        <dbReference type="Pfam" id="PF21796"/>
    </source>
</evidence>
<dbReference type="InterPro" id="IPR022043">
    <property type="entry name" value="CAF1A_DD"/>
</dbReference>
<dbReference type="EMBL" id="CCBN010000016">
    <property type="protein sequence ID" value="CDO56673.1"/>
    <property type="molecule type" value="Genomic_DNA"/>
</dbReference>
<protein>
    <submittedName>
        <fullName evidence="8">Similar to Saccharomyces cerevisiae YPR018W RLF2 Largest subunit (p90) of the Chromatin Assembly Complex (CAF-1)</fullName>
    </submittedName>
</protein>